<gene>
    <name evidence="5" type="ORF">KUL25_17355</name>
</gene>
<feature type="transmembrane region" description="Helical" evidence="3">
    <location>
        <begin position="34"/>
        <end position="58"/>
    </location>
</feature>
<protein>
    <submittedName>
        <fullName evidence="5">OmpA family protein</fullName>
    </submittedName>
</protein>
<keyword evidence="3" id="KW-0812">Transmembrane</keyword>
<feature type="compositionally biased region" description="Basic and acidic residues" evidence="2">
    <location>
        <begin position="8"/>
        <end position="18"/>
    </location>
</feature>
<evidence type="ECO:0000256" key="3">
    <source>
        <dbReference type="SAM" id="Phobius"/>
    </source>
</evidence>
<evidence type="ECO:0000313" key="5">
    <source>
        <dbReference type="EMBL" id="QXL87179.1"/>
    </source>
</evidence>
<feature type="region of interest" description="Disordered" evidence="2">
    <location>
        <begin position="1"/>
        <end position="20"/>
    </location>
</feature>
<dbReference type="SUPFAM" id="SSF103088">
    <property type="entry name" value="OmpA-like"/>
    <property type="match status" value="1"/>
</dbReference>
<dbReference type="InterPro" id="IPR006665">
    <property type="entry name" value="OmpA-like"/>
</dbReference>
<dbReference type="CDD" id="cd07185">
    <property type="entry name" value="OmpA_C-like"/>
    <property type="match status" value="1"/>
</dbReference>
<evidence type="ECO:0000256" key="1">
    <source>
        <dbReference type="PROSITE-ProRule" id="PRU00473"/>
    </source>
</evidence>
<keyword evidence="1 3" id="KW-0472">Membrane</keyword>
<dbReference type="PANTHER" id="PTHR30329:SF21">
    <property type="entry name" value="LIPOPROTEIN YIAD-RELATED"/>
    <property type="match status" value="1"/>
</dbReference>
<organism evidence="5">
    <name type="scientific">Gymnodinialimonas phycosphaerae</name>
    <dbReference type="NCBI Taxonomy" id="2841589"/>
    <lineage>
        <taxon>Bacteria</taxon>
        <taxon>Pseudomonadati</taxon>
        <taxon>Pseudomonadota</taxon>
        <taxon>Alphaproteobacteria</taxon>
        <taxon>Rhodobacterales</taxon>
        <taxon>Paracoccaceae</taxon>
        <taxon>Gymnodinialimonas</taxon>
    </lineage>
</organism>
<dbReference type="Gene3D" id="3.30.1330.60">
    <property type="entry name" value="OmpA-like domain"/>
    <property type="match status" value="1"/>
</dbReference>
<dbReference type="InterPro" id="IPR050330">
    <property type="entry name" value="Bact_OuterMem_StrucFunc"/>
</dbReference>
<dbReference type="PANTHER" id="PTHR30329">
    <property type="entry name" value="STATOR ELEMENT OF FLAGELLAR MOTOR COMPLEX"/>
    <property type="match status" value="1"/>
</dbReference>
<dbReference type="AlphaFoldDB" id="A0A975TT54"/>
<dbReference type="GO" id="GO:0016020">
    <property type="term" value="C:membrane"/>
    <property type="evidence" value="ECO:0007669"/>
    <property type="project" value="UniProtKB-UniRule"/>
</dbReference>
<proteinExistence type="predicted"/>
<dbReference type="EMBL" id="CP078073">
    <property type="protein sequence ID" value="QXL87179.1"/>
    <property type="molecule type" value="Genomic_DNA"/>
</dbReference>
<sequence length="277" mass="29668">MAIFRKRMQQDMDHEDASQRLAHASRRADHYRKLVATPSVLLAAGLFTVSGVAGGFLATGQNTAQTPRQMAMTLPAAPVAAVQPVLAPQAPTAPEQVAEVETEDLPPVLEAALEVTEVAPEEEELVFTSLSVDAATGREERRAANRPVLTEAQAEICRQNLQGAADRLSVRFSAGSTDAESEDMNAAFSFAEGVASCSGIRVMVRGHSDATGDETQNLLLSWERAESVIEAIEAAGHDTSFYEPIGFGSRQLLADTPAEQAQALSRRVEFAVVPLRQ</sequence>
<feature type="domain" description="OmpA-like" evidence="4">
    <location>
        <begin position="159"/>
        <end position="276"/>
    </location>
</feature>
<evidence type="ECO:0000256" key="2">
    <source>
        <dbReference type="SAM" id="MobiDB-lite"/>
    </source>
</evidence>
<evidence type="ECO:0000259" key="4">
    <source>
        <dbReference type="PROSITE" id="PS51123"/>
    </source>
</evidence>
<dbReference type="PROSITE" id="PS51123">
    <property type="entry name" value="OMPA_2"/>
    <property type="match status" value="1"/>
</dbReference>
<dbReference type="Pfam" id="PF00691">
    <property type="entry name" value="OmpA"/>
    <property type="match status" value="1"/>
</dbReference>
<keyword evidence="3" id="KW-1133">Transmembrane helix</keyword>
<dbReference type="InterPro" id="IPR036737">
    <property type="entry name" value="OmpA-like_sf"/>
</dbReference>
<name>A0A975TT54_9RHOB</name>
<reference evidence="5" key="1">
    <citation type="submission" date="2021-07" db="EMBL/GenBank/DDBJ databases">
        <title>Karlodiniumbacter phycospheric gen. nov., sp. nov., a phycosphere bacterium isolated from karlodinium veneficum.</title>
        <authorList>
            <person name="Peng Y."/>
            <person name="Jiang L."/>
            <person name="Lee J."/>
        </authorList>
    </citation>
    <scope>NUCLEOTIDE SEQUENCE</scope>
    <source>
        <strain evidence="5">N5</strain>
    </source>
</reference>
<accession>A0A975TT54</accession>